<keyword evidence="2" id="KW-1133">Transmembrane helix</keyword>
<evidence type="ECO:0000256" key="1">
    <source>
        <dbReference type="SAM" id="MobiDB-lite"/>
    </source>
</evidence>
<keyword evidence="4" id="KW-1185">Reference proteome</keyword>
<reference evidence="3 4" key="1">
    <citation type="submission" date="2017-06" db="EMBL/GenBank/DDBJ databases">
        <title>A platform for efficient transgenesis in Macrostomum lignano, a flatworm model organism for stem cell research.</title>
        <authorList>
            <person name="Berezikov E."/>
        </authorList>
    </citation>
    <scope>NUCLEOTIDE SEQUENCE [LARGE SCALE GENOMIC DNA]</scope>
    <source>
        <strain evidence="3">DV1</strain>
        <tissue evidence="3">Whole organism</tissue>
    </source>
</reference>
<accession>A0A267ED91</accession>
<feature type="transmembrane region" description="Helical" evidence="2">
    <location>
        <begin position="12"/>
        <end position="33"/>
    </location>
</feature>
<gene>
    <name evidence="3" type="ORF">BOX15_Mlig020827g1</name>
</gene>
<feature type="transmembrane region" description="Helical" evidence="2">
    <location>
        <begin position="60"/>
        <end position="80"/>
    </location>
</feature>
<sequence length="139" mass="14546">MNSELHFRLLRLLSILSAVCFVLWAAFFVGYLASVRPTRNGTEIIVGPEVPYETCFYKQLVVRGLTCVGVAASLVGAIAFNCARCAAQRQAAETAAGTGDQLATAALYPQPGPPPQAAAGTLTAETASQDGRANGDGRE</sequence>
<keyword evidence="2" id="KW-0812">Transmembrane</keyword>
<evidence type="ECO:0000256" key="2">
    <source>
        <dbReference type="SAM" id="Phobius"/>
    </source>
</evidence>
<dbReference type="Proteomes" id="UP000215902">
    <property type="component" value="Unassembled WGS sequence"/>
</dbReference>
<feature type="region of interest" description="Disordered" evidence="1">
    <location>
        <begin position="103"/>
        <end position="139"/>
    </location>
</feature>
<evidence type="ECO:0008006" key="5">
    <source>
        <dbReference type="Google" id="ProtNLM"/>
    </source>
</evidence>
<dbReference type="EMBL" id="NIVC01002325">
    <property type="protein sequence ID" value="PAA58837.1"/>
    <property type="molecule type" value="Genomic_DNA"/>
</dbReference>
<evidence type="ECO:0000313" key="4">
    <source>
        <dbReference type="Proteomes" id="UP000215902"/>
    </source>
</evidence>
<keyword evidence="2" id="KW-0472">Membrane</keyword>
<protein>
    <recommendedName>
        <fullName evidence="5">Transmembrane protein</fullName>
    </recommendedName>
</protein>
<organism evidence="3 4">
    <name type="scientific">Macrostomum lignano</name>
    <dbReference type="NCBI Taxonomy" id="282301"/>
    <lineage>
        <taxon>Eukaryota</taxon>
        <taxon>Metazoa</taxon>
        <taxon>Spiralia</taxon>
        <taxon>Lophotrochozoa</taxon>
        <taxon>Platyhelminthes</taxon>
        <taxon>Rhabditophora</taxon>
        <taxon>Macrostomorpha</taxon>
        <taxon>Macrostomida</taxon>
        <taxon>Macrostomidae</taxon>
        <taxon>Macrostomum</taxon>
    </lineage>
</organism>
<dbReference type="AlphaFoldDB" id="A0A267ED91"/>
<comment type="caution">
    <text evidence="3">The sequence shown here is derived from an EMBL/GenBank/DDBJ whole genome shotgun (WGS) entry which is preliminary data.</text>
</comment>
<name>A0A267ED91_9PLAT</name>
<evidence type="ECO:0000313" key="3">
    <source>
        <dbReference type="EMBL" id="PAA58837.1"/>
    </source>
</evidence>
<proteinExistence type="predicted"/>